<dbReference type="SUPFAM" id="SSF55124">
    <property type="entry name" value="Nitrite/Sulfite reductase N-terminal domain-like"/>
    <property type="match status" value="2"/>
</dbReference>
<dbReference type="InterPro" id="IPR051329">
    <property type="entry name" value="NIR_SIR_4Fe-4S"/>
</dbReference>
<dbReference type="GO" id="GO:0051539">
    <property type="term" value="F:4 iron, 4 sulfur cluster binding"/>
    <property type="evidence" value="ECO:0007669"/>
    <property type="project" value="UniProtKB-KW"/>
</dbReference>
<dbReference type="AlphaFoldDB" id="A0A7X5F3Z6"/>
<keyword evidence="3" id="KW-0479">Metal-binding</keyword>
<evidence type="ECO:0000256" key="2">
    <source>
        <dbReference type="ARBA" id="ARBA00022617"/>
    </source>
</evidence>
<dbReference type="NCBIfam" id="TIGR02435">
    <property type="entry name" value="CobG"/>
    <property type="match status" value="1"/>
</dbReference>
<evidence type="ECO:0000259" key="7">
    <source>
        <dbReference type="Pfam" id="PF03460"/>
    </source>
</evidence>
<dbReference type="Pfam" id="PF03460">
    <property type="entry name" value="NIR_SIR_ferr"/>
    <property type="match status" value="1"/>
</dbReference>
<feature type="domain" description="Nitrite/Sulfite reductase ferredoxin-like" evidence="7">
    <location>
        <begin position="26"/>
        <end position="91"/>
    </location>
</feature>
<dbReference type="EC" id="1.14.13.83" evidence="8"/>
<name>A0A7X5F3Z6_9HYPH</name>
<keyword evidence="2" id="KW-0349">Heme</keyword>
<proteinExistence type="predicted"/>
<dbReference type="GO" id="GO:0046872">
    <property type="term" value="F:metal ion binding"/>
    <property type="evidence" value="ECO:0007669"/>
    <property type="project" value="UniProtKB-KW"/>
</dbReference>
<dbReference type="InterPro" id="IPR012798">
    <property type="entry name" value="Cbl_synth_CobG-like"/>
</dbReference>
<evidence type="ECO:0000313" key="8">
    <source>
        <dbReference type="EMBL" id="NBN79338.1"/>
    </source>
</evidence>
<organism evidence="8 9">
    <name type="scientific">Pannonibacter tanglangensis</name>
    <dbReference type="NCBI Taxonomy" id="2750084"/>
    <lineage>
        <taxon>Bacteria</taxon>
        <taxon>Pseudomonadati</taxon>
        <taxon>Pseudomonadota</taxon>
        <taxon>Alphaproteobacteria</taxon>
        <taxon>Hyphomicrobiales</taxon>
        <taxon>Stappiaceae</taxon>
        <taxon>Pannonibacter</taxon>
    </lineage>
</organism>
<evidence type="ECO:0000256" key="4">
    <source>
        <dbReference type="ARBA" id="ARBA00023002"/>
    </source>
</evidence>
<evidence type="ECO:0000313" key="9">
    <source>
        <dbReference type="Proteomes" id="UP000586722"/>
    </source>
</evidence>
<comment type="caution">
    <text evidence="8">The sequence shown here is derived from an EMBL/GenBank/DDBJ whole genome shotgun (WGS) entry which is preliminary data.</text>
</comment>
<dbReference type="EMBL" id="JAABLQ010000001">
    <property type="protein sequence ID" value="NBN79338.1"/>
    <property type="molecule type" value="Genomic_DNA"/>
</dbReference>
<dbReference type="InterPro" id="IPR005117">
    <property type="entry name" value="NiRdtase/SiRdtase_haem-b_fer"/>
</dbReference>
<dbReference type="PANTHER" id="PTHR32439:SF9">
    <property type="entry name" value="BLR3264 PROTEIN"/>
    <property type="match status" value="1"/>
</dbReference>
<protein>
    <submittedName>
        <fullName evidence="8">Precorrin-3B synthase</fullName>
        <ecNumber evidence="8">1.14.13.83</ecNumber>
    </submittedName>
</protein>
<dbReference type="RefSeq" id="WP_161708952.1">
    <property type="nucleotide sequence ID" value="NZ_JAABLQ010000001.1"/>
</dbReference>
<accession>A0A7X5F3Z6</accession>
<dbReference type="PANTHER" id="PTHR32439">
    <property type="entry name" value="FERREDOXIN--NITRITE REDUCTASE, CHLOROPLASTIC"/>
    <property type="match status" value="1"/>
</dbReference>
<dbReference type="InterPro" id="IPR045854">
    <property type="entry name" value="NO2/SO3_Rdtase_4Fe4S_sf"/>
</dbReference>
<reference evidence="9" key="1">
    <citation type="submission" date="2020-01" db="EMBL/GenBank/DDBJ databases">
        <authorList>
            <person name="Fang Y."/>
            <person name="Sun R."/>
            <person name="Nie L."/>
            <person name="He J."/>
            <person name="Hao L."/>
            <person name="Wang L."/>
            <person name="Su S."/>
            <person name="Lv E."/>
            <person name="Zhang Z."/>
            <person name="Xie R."/>
            <person name="Liu H."/>
        </authorList>
    </citation>
    <scope>NUCLEOTIDE SEQUENCE [LARGE SCALE GENOMIC DNA]</scope>
    <source>
        <strain evidence="9">XCT-53</strain>
    </source>
</reference>
<keyword evidence="6" id="KW-0411">Iron-sulfur</keyword>
<keyword evidence="5" id="KW-0408">Iron</keyword>
<dbReference type="Gene3D" id="3.30.413.10">
    <property type="entry name" value="Sulfite Reductase Hemoprotein, domain 1"/>
    <property type="match status" value="1"/>
</dbReference>
<dbReference type="GO" id="GO:0043818">
    <property type="term" value="F:precorrin-3B synthase activity"/>
    <property type="evidence" value="ECO:0007669"/>
    <property type="project" value="UniProtKB-EC"/>
</dbReference>
<dbReference type="Gene3D" id="3.90.480.20">
    <property type="match status" value="1"/>
</dbReference>
<keyword evidence="1" id="KW-0004">4Fe-4S</keyword>
<keyword evidence="4 8" id="KW-0560">Oxidoreductase</keyword>
<evidence type="ECO:0000256" key="5">
    <source>
        <dbReference type="ARBA" id="ARBA00023004"/>
    </source>
</evidence>
<dbReference type="Proteomes" id="UP000586722">
    <property type="component" value="Unassembled WGS sequence"/>
</dbReference>
<keyword evidence="9" id="KW-1185">Reference proteome</keyword>
<dbReference type="Gene3D" id="3.90.480.10">
    <property type="entry name" value="Sulfite Reductase Hemoprotein,Domain 2"/>
    <property type="match status" value="1"/>
</dbReference>
<evidence type="ECO:0000256" key="1">
    <source>
        <dbReference type="ARBA" id="ARBA00022485"/>
    </source>
</evidence>
<evidence type="ECO:0000256" key="3">
    <source>
        <dbReference type="ARBA" id="ARBA00022723"/>
    </source>
</evidence>
<gene>
    <name evidence="8" type="primary">cobG</name>
    <name evidence="8" type="ORF">GWI72_13760</name>
</gene>
<dbReference type="InterPro" id="IPR036136">
    <property type="entry name" value="Nit/Sulf_reduc_fer-like_dom_sf"/>
</dbReference>
<evidence type="ECO:0000256" key="6">
    <source>
        <dbReference type="ARBA" id="ARBA00023014"/>
    </source>
</evidence>
<dbReference type="SUPFAM" id="SSF56014">
    <property type="entry name" value="Nitrite and sulphite reductase 4Fe-4S domain-like"/>
    <property type="match status" value="2"/>
</dbReference>
<sequence length="445" mass="44578">MSVAQPLATAARPPERRGACPTLATPMETGDGLLARLRPVAPGYAPKAWLRLATLSQTHGNGLLDVTARGNLQIRGLTRNSAGQLAQDLADAGLHSHAGLAIETPPLAGLDSSEIADGRPLAEALRAAVMAEGEALRLAPKLAVVVDGGGLLNLSGQVADIRLDAVRRDGAVLWRIGLAGDALSAHALAEVPQSEAVAAVLQLLSALTALGPAARGRDLDPAALARSATLPPPQAIPSPAPVGVLTAGGLAVQGVRLPFGRIAAEALVTWLDGLERLGASEVRLAPGHALLVLGIAPERANEAAALAQAAGLIVDPADPRNHIVACPGQRGCGSGLIDPRALTDLLVTTAPALLDGSLTLHLSGCGKGCAHPAAASLGLTGTPGGIALVVGGRAGDAPVAVLAPADLGPALSRLNTRLRAGSDSAATQITQLGPDGLRALIKDET</sequence>